<evidence type="ECO:0000313" key="2">
    <source>
        <dbReference type="EMBL" id="PSW16847.1"/>
    </source>
</evidence>
<sequence length="366" mass="39320">MNLLCKLGCLLAEGVLLSTTVQAATLNGTLEGGTLRWQNGYFDGSYLTLSNWQPVNGLQPTSEWVPGSFKSQPSTEITLTNGSDSVVTPLEVVGLDYGLGQASSVFASRGSPSFSGPSTCAVSEQQATTERVVGANCIASDSYQTESQSVMYTPFQFTRPVLDADNAAIAQQFMDEGVGSGLYSGTVHVNPAYYFKSPTGTWTYHQVLSVPITVRIRYEAARLEGIEVVGTGIMPALANDQNQTVSGEAYYDITASGFFTQGLKLSFEEKFYEMEWCGSEPNAVCDNPSADKTLPYSVDCISCGDESGPIVSNGVLQPVDGELIVGSGNTTNEIRFRLKTHYFAGADDIETGQYAGEFTVYFEEAL</sequence>
<evidence type="ECO:0000313" key="3">
    <source>
        <dbReference type="Proteomes" id="UP000241771"/>
    </source>
</evidence>
<keyword evidence="3" id="KW-1185">Reference proteome</keyword>
<organism evidence="2 3">
    <name type="scientific">Photobacterium sanctipauli</name>
    <dbReference type="NCBI Taxonomy" id="1342794"/>
    <lineage>
        <taxon>Bacteria</taxon>
        <taxon>Pseudomonadati</taxon>
        <taxon>Pseudomonadota</taxon>
        <taxon>Gammaproteobacteria</taxon>
        <taxon>Vibrionales</taxon>
        <taxon>Vibrionaceae</taxon>
        <taxon>Photobacterium</taxon>
    </lineage>
</organism>
<name>A0A2T3NMV5_9GAMM</name>
<dbReference type="AlphaFoldDB" id="A0A2T3NMV5"/>
<proteinExistence type="predicted"/>
<protein>
    <recommendedName>
        <fullName evidence="4">Fimbrial protein</fullName>
    </recommendedName>
</protein>
<dbReference type="RefSeq" id="WP_051902577.1">
    <property type="nucleotide sequence ID" value="NZ_JGVO01001150.1"/>
</dbReference>
<dbReference type="Proteomes" id="UP000241771">
    <property type="component" value="Unassembled WGS sequence"/>
</dbReference>
<reference evidence="2 3" key="1">
    <citation type="submission" date="2018-01" db="EMBL/GenBank/DDBJ databases">
        <title>Whole genome sequencing of Histamine producing bacteria.</title>
        <authorList>
            <person name="Butler K."/>
        </authorList>
    </citation>
    <scope>NUCLEOTIDE SEQUENCE [LARGE SCALE GENOMIC DNA]</scope>
    <source>
        <strain evidence="2 3">DSM 100436</strain>
    </source>
</reference>
<evidence type="ECO:0008006" key="4">
    <source>
        <dbReference type="Google" id="ProtNLM"/>
    </source>
</evidence>
<feature type="chain" id="PRO_5015554936" description="Fimbrial protein" evidence="1">
    <location>
        <begin position="24"/>
        <end position="366"/>
    </location>
</feature>
<accession>A0A2T3NMV5</accession>
<dbReference type="OrthoDB" id="5886255at2"/>
<comment type="caution">
    <text evidence="2">The sequence shown here is derived from an EMBL/GenBank/DDBJ whole genome shotgun (WGS) entry which is preliminary data.</text>
</comment>
<keyword evidence="1" id="KW-0732">Signal</keyword>
<evidence type="ECO:0000256" key="1">
    <source>
        <dbReference type="SAM" id="SignalP"/>
    </source>
</evidence>
<gene>
    <name evidence="2" type="ORF">C9I98_20035</name>
</gene>
<dbReference type="EMBL" id="PYMA01000016">
    <property type="protein sequence ID" value="PSW16847.1"/>
    <property type="molecule type" value="Genomic_DNA"/>
</dbReference>
<feature type="signal peptide" evidence="1">
    <location>
        <begin position="1"/>
        <end position="23"/>
    </location>
</feature>